<organism evidence="2 3">
    <name type="scientific">Allacma fusca</name>
    <dbReference type="NCBI Taxonomy" id="39272"/>
    <lineage>
        <taxon>Eukaryota</taxon>
        <taxon>Metazoa</taxon>
        <taxon>Ecdysozoa</taxon>
        <taxon>Arthropoda</taxon>
        <taxon>Hexapoda</taxon>
        <taxon>Collembola</taxon>
        <taxon>Symphypleona</taxon>
        <taxon>Sminthuridae</taxon>
        <taxon>Allacma</taxon>
    </lineage>
</organism>
<evidence type="ECO:0000313" key="3">
    <source>
        <dbReference type="Proteomes" id="UP000708208"/>
    </source>
</evidence>
<feature type="compositionally biased region" description="Polar residues" evidence="1">
    <location>
        <begin position="59"/>
        <end position="74"/>
    </location>
</feature>
<evidence type="ECO:0000313" key="2">
    <source>
        <dbReference type="EMBL" id="CAG7722752.1"/>
    </source>
</evidence>
<feature type="compositionally biased region" description="Low complexity" evidence="1">
    <location>
        <begin position="10"/>
        <end position="25"/>
    </location>
</feature>
<feature type="non-terminal residue" evidence="2">
    <location>
        <position position="74"/>
    </location>
</feature>
<reference evidence="2" key="1">
    <citation type="submission" date="2021-06" db="EMBL/GenBank/DDBJ databases">
        <authorList>
            <person name="Hodson N. C."/>
            <person name="Mongue J. A."/>
            <person name="Jaron S. K."/>
        </authorList>
    </citation>
    <scope>NUCLEOTIDE SEQUENCE</scope>
</reference>
<dbReference type="Proteomes" id="UP000708208">
    <property type="component" value="Unassembled WGS sequence"/>
</dbReference>
<accession>A0A8J2JLM0</accession>
<name>A0A8J2JLM0_9HEXA</name>
<protein>
    <submittedName>
        <fullName evidence="2">Uncharacterized protein</fullName>
    </submittedName>
</protein>
<feature type="region of interest" description="Disordered" evidence="1">
    <location>
        <begin position="1"/>
        <end position="74"/>
    </location>
</feature>
<evidence type="ECO:0000256" key="1">
    <source>
        <dbReference type="SAM" id="MobiDB-lite"/>
    </source>
</evidence>
<gene>
    <name evidence="2" type="ORF">AFUS01_LOCUS11871</name>
</gene>
<comment type="caution">
    <text evidence="2">The sequence shown here is derived from an EMBL/GenBank/DDBJ whole genome shotgun (WGS) entry which is preliminary data.</text>
</comment>
<dbReference type="EMBL" id="CAJVCH010092266">
    <property type="protein sequence ID" value="CAG7722752.1"/>
    <property type="molecule type" value="Genomic_DNA"/>
</dbReference>
<dbReference type="AlphaFoldDB" id="A0A8J2JLM0"/>
<proteinExistence type="predicted"/>
<sequence length="74" mass="7162">EEMTSAISDTTAMPTEAAPPAEEATISNVGPPEGEATPAVPPAESATTSAVPPTDNVAPATTTIPSTEGAPTSA</sequence>
<feature type="non-terminal residue" evidence="2">
    <location>
        <position position="1"/>
    </location>
</feature>
<keyword evidence="3" id="KW-1185">Reference proteome</keyword>